<dbReference type="InterPro" id="IPR029044">
    <property type="entry name" value="Nucleotide-diphossugar_trans"/>
</dbReference>
<dbReference type="EMBL" id="JAULBC010000004">
    <property type="protein sequence ID" value="MEX6688803.1"/>
    <property type="molecule type" value="Genomic_DNA"/>
</dbReference>
<dbReference type="SUPFAM" id="SSF53448">
    <property type="entry name" value="Nucleotide-diphospho-sugar transferases"/>
    <property type="match status" value="1"/>
</dbReference>
<comment type="caution">
    <text evidence="2">The sequence shown here is derived from an EMBL/GenBank/DDBJ whole genome shotgun (WGS) entry which is preliminary data.</text>
</comment>
<keyword evidence="3" id="KW-1185">Reference proteome</keyword>
<dbReference type="CDD" id="cd00761">
    <property type="entry name" value="Glyco_tranf_GTA_type"/>
    <property type="match status" value="1"/>
</dbReference>
<feature type="domain" description="Glycosyltransferase 2-like" evidence="1">
    <location>
        <begin position="5"/>
        <end position="121"/>
    </location>
</feature>
<gene>
    <name evidence="2" type="ORF">QTN47_14950</name>
</gene>
<dbReference type="GO" id="GO:0016757">
    <property type="term" value="F:glycosyltransferase activity"/>
    <property type="evidence" value="ECO:0007669"/>
    <property type="project" value="UniProtKB-KW"/>
</dbReference>
<organism evidence="2 3">
    <name type="scientific">Danxiaibacter flavus</name>
    <dbReference type="NCBI Taxonomy" id="3049108"/>
    <lineage>
        <taxon>Bacteria</taxon>
        <taxon>Pseudomonadati</taxon>
        <taxon>Bacteroidota</taxon>
        <taxon>Chitinophagia</taxon>
        <taxon>Chitinophagales</taxon>
        <taxon>Chitinophagaceae</taxon>
        <taxon>Danxiaibacter</taxon>
    </lineage>
</organism>
<dbReference type="Pfam" id="PF00535">
    <property type="entry name" value="Glycos_transf_2"/>
    <property type="match status" value="1"/>
</dbReference>
<dbReference type="Gene3D" id="3.90.550.10">
    <property type="entry name" value="Spore Coat Polysaccharide Biosynthesis Protein SpsA, Chain A"/>
    <property type="match status" value="1"/>
</dbReference>
<reference evidence="2 3" key="1">
    <citation type="submission" date="2023-07" db="EMBL/GenBank/DDBJ databases">
        <authorList>
            <person name="Lian W.-H."/>
        </authorList>
    </citation>
    <scope>NUCLEOTIDE SEQUENCE [LARGE SCALE GENOMIC DNA]</scope>
    <source>
        <strain evidence="2 3">SYSU DXS3180</strain>
    </source>
</reference>
<keyword evidence="2" id="KW-0808">Transferase</keyword>
<protein>
    <submittedName>
        <fullName evidence="2">Glycosyltransferase family A protein</fullName>
        <ecNumber evidence="2">2.4.-.-</ecNumber>
    </submittedName>
</protein>
<sequence length="264" mass="30265">MEHTFVLSVYQESPYLEACIQSLIGQTAKSKIIIATSTPTTYSQSIADQYNIPYYINDSQVRGIANDWNFALLKADTELVTIAHQDDVYDSRYTEVVTNAIKHNSAQKIQIAFTNYSDLVNNELRSFSLNAFIKRSLLLPFIVSSVIRSSLLKKMILLFGDPICCPSVTFNMPELGDDFKFQPKYTCALDWYAWYELALRPGAFMYINKRLITHRIHPGSETTNQLAKGLRQKEELELFELMWGKRIAKLIARVYALGHKENLQ</sequence>
<dbReference type="RefSeq" id="WP_369330210.1">
    <property type="nucleotide sequence ID" value="NZ_JAULBC010000004.1"/>
</dbReference>
<dbReference type="Proteomes" id="UP001560573">
    <property type="component" value="Unassembled WGS sequence"/>
</dbReference>
<dbReference type="EC" id="2.4.-.-" evidence="2"/>
<evidence type="ECO:0000313" key="3">
    <source>
        <dbReference type="Proteomes" id="UP001560573"/>
    </source>
</evidence>
<proteinExistence type="predicted"/>
<keyword evidence="2" id="KW-0328">Glycosyltransferase</keyword>
<dbReference type="InterPro" id="IPR001173">
    <property type="entry name" value="Glyco_trans_2-like"/>
</dbReference>
<evidence type="ECO:0000259" key="1">
    <source>
        <dbReference type="Pfam" id="PF00535"/>
    </source>
</evidence>
<accession>A0ABV3ZJW1</accession>
<name>A0ABV3ZJW1_9BACT</name>
<evidence type="ECO:0000313" key="2">
    <source>
        <dbReference type="EMBL" id="MEX6688803.1"/>
    </source>
</evidence>